<gene>
    <name evidence="2" type="ORF">AVEN_49323_1</name>
</gene>
<keyword evidence="3" id="KW-1185">Reference proteome</keyword>
<organism evidence="2 3">
    <name type="scientific">Araneus ventricosus</name>
    <name type="common">Orbweaver spider</name>
    <name type="synonym">Epeira ventricosa</name>
    <dbReference type="NCBI Taxonomy" id="182803"/>
    <lineage>
        <taxon>Eukaryota</taxon>
        <taxon>Metazoa</taxon>
        <taxon>Ecdysozoa</taxon>
        <taxon>Arthropoda</taxon>
        <taxon>Chelicerata</taxon>
        <taxon>Arachnida</taxon>
        <taxon>Araneae</taxon>
        <taxon>Araneomorphae</taxon>
        <taxon>Entelegynae</taxon>
        <taxon>Araneoidea</taxon>
        <taxon>Araneidae</taxon>
        <taxon>Araneus</taxon>
    </lineage>
</organism>
<name>A0A4Y2UFH4_ARAVE</name>
<protein>
    <submittedName>
        <fullName evidence="2">Uncharacterized protein</fullName>
    </submittedName>
</protein>
<proteinExistence type="predicted"/>
<sequence length="80" mass="8940">MELMEHEDAEATGWRQPEEQRKERRIYQPQRTLKQLGGGNLKNKGREGENISPGGSLEALGEGGVKHKGKRGENISLQKS</sequence>
<dbReference type="EMBL" id="BGPR01036371">
    <property type="protein sequence ID" value="GBO11568.1"/>
    <property type="molecule type" value="Genomic_DNA"/>
</dbReference>
<feature type="region of interest" description="Disordered" evidence="1">
    <location>
        <begin position="1"/>
        <end position="80"/>
    </location>
</feature>
<comment type="caution">
    <text evidence="2">The sequence shown here is derived from an EMBL/GenBank/DDBJ whole genome shotgun (WGS) entry which is preliminary data.</text>
</comment>
<dbReference type="AlphaFoldDB" id="A0A4Y2UFH4"/>
<evidence type="ECO:0000256" key="1">
    <source>
        <dbReference type="SAM" id="MobiDB-lite"/>
    </source>
</evidence>
<evidence type="ECO:0000313" key="3">
    <source>
        <dbReference type="Proteomes" id="UP000499080"/>
    </source>
</evidence>
<feature type="compositionally biased region" description="Basic and acidic residues" evidence="1">
    <location>
        <begin position="16"/>
        <end position="26"/>
    </location>
</feature>
<evidence type="ECO:0000313" key="2">
    <source>
        <dbReference type="EMBL" id="GBO11568.1"/>
    </source>
</evidence>
<reference evidence="2 3" key="1">
    <citation type="journal article" date="2019" name="Sci. Rep.">
        <title>Orb-weaving spider Araneus ventricosus genome elucidates the spidroin gene catalogue.</title>
        <authorList>
            <person name="Kono N."/>
            <person name="Nakamura H."/>
            <person name="Ohtoshi R."/>
            <person name="Moran D.A.P."/>
            <person name="Shinohara A."/>
            <person name="Yoshida Y."/>
            <person name="Fujiwara M."/>
            <person name="Mori M."/>
            <person name="Tomita M."/>
            <person name="Arakawa K."/>
        </authorList>
    </citation>
    <scope>NUCLEOTIDE SEQUENCE [LARGE SCALE GENOMIC DNA]</scope>
</reference>
<dbReference type="Proteomes" id="UP000499080">
    <property type="component" value="Unassembled WGS sequence"/>
</dbReference>
<accession>A0A4Y2UFH4</accession>